<sequence>MNFYEGLRDDTAGPLIAQFGQLATYRVFGAETYDNATGKTTKGSPTDTAIQMLDLPMREREFTEAVTAQADAMLLVAAKELNAAGVTPAVDNEVIFGSKTYRILSINTVGPSSVAVIYKMAVQNA</sequence>
<evidence type="ECO:0000313" key="2">
    <source>
        <dbReference type="Proteomes" id="UP000224401"/>
    </source>
</evidence>
<dbReference type="EMBL" id="KY606587">
    <property type="protein sequence ID" value="ARB06111.1"/>
    <property type="molecule type" value="Genomic_DNA"/>
</dbReference>
<evidence type="ECO:0000313" key="1">
    <source>
        <dbReference type="EMBL" id="ARB06111.1"/>
    </source>
</evidence>
<gene>
    <name evidence="1" type="ORF">vBDshSR5C_57</name>
</gene>
<accession>A0A1V0DY82</accession>
<organism evidence="1 2">
    <name type="scientific">Dinoroseobacter phage vB_DshS-R5C</name>
    <dbReference type="NCBI Taxonomy" id="1965368"/>
    <lineage>
        <taxon>Viruses</taxon>
        <taxon>Duplodnaviria</taxon>
        <taxon>Heunggongvirae</taxon>
        <taxon>Uroviricota</taxon>
        <taxon>Caudoviricetes</taxon>
        <taxon>Nanhaivirus</taxon>
        <taxon>Nanhaivirus D5C</taxon>
    </lineage>
</organism>
<proteinExistence type="predicted"/>
<reference evidence="1 2" key="1">
    <citation type="submission" date="2017-02" db="EMBL/GenBank/DDBJ databases">
        <title>A novel roseosiphophage isolated from the oligotrophic South China Sea.</title>
        <authorList>
            <person name="Yang Y."/>
            <person name="Cai L."/>
            <person name="Zhang R."/>
        </authorList>
    </citation>
    <scope>NUCLEOTIDE SEQUENCE [LARGE SCALE GENOMIC DNA]</scope>
</reference>
<protein>
    <submittedName>
        <fullName evidence="1">Uncharacterized protein</fullName>
    </submittedName>
</protein>
<keyword evidence="2" id="KW-1185">Reference proteome</keyword>
<dbReference type="Proteomes" id="UP000224401">
    <property type="component" value="Segment"/>
</dbReference>
<name>A0A1V0DY82_9CAUD</name>